<dbReference type="Proteomes" id="UP000192491">
    <property type="component" value="Unassembled WGS sequence"/>
</dbReference>
<dbReference type="EMBL" id="MTEJ01000176">
    <property type="protein sequence ID" value="OQX08382.1"/>
    <property type="molecule type" value="Genomic_DNA"/>
</dbReference>
<feature type="coiled-coil region" evidence="1">
    <location>
        <begin position="702"/>
        <end position="779"/>
    </location>
</feature>
<gene>
    <name evidence="3" type="ORF">BWK73_25615</name>
</gene>
<feature type="transmembrane region" description="Helical" evidence="2">
    <location>
        <begin position="83"/>
        <end position="101"/>
    </location>
</feature>
<evidence type="ECO:0000313" key="3">
    <source>
        <dbReference type="EMBL" id="OQX08382.1"/>
    </source>
</evidence>
<feature type="transmembrane region" description="Helical" evidence="2">
    <location>
        <begin position="41"/>
        <end position="62"/>
    </location>
</feature>
<protein>
    <submittedName>
        <fullName evidence="3">Uncharacterized protein</fullName>
    </submittedName>
</protein>
<sequence>MTQENSAQVTEQPTQLGQPNEQWQKIAATHSPHELAQGHTFWLWAYRIGIFGSFAALAMFIVERMAGTNEQIWYWTSGQYLNGGIGLIFAFSFSAFVYGFYLTDYTIRARLFIFSVAVIFPLFAEVSQTMHRGGESTKAVSQSSPEFKAAQQALAAMTDADPTASSASAVAAAAGAKAKHEAELKACARYESETRRDKCRRYETAKIAEAEGNMAGYSATGNAALAANQQGINQMITTVGQLGNNAEHSHEMVKFFMEIGMSALVAALIMSILIIGSIEAGLAWLGDHVKQYQKAMRARGLEIGNQKKAVVSFNSSDNSPALSAPMTALTTTANAAKQTVAEYAEKFEQGLKASPEIIATEYARADYANKQLLADAGNIASKIGKTLDNKFDQQRFLKLMYAEARTQILNGGIQPTIKAVSFLLSDAIKMHSKTVGKLPTSIMNADLNKMAEKMLERLEMERVIMRTSNGYVISSQFRDNRPTPSSISSTIKNIVNGVDANKAKDADDIKKAVYNTYSVIPNPAELDDAELDKVAEKIAQDRGINQAPIIAIEPPAPTSRPMGFMASGYSTLPKNQYIGGTGIHNPVLGKAEAIFPLPLPAVDLVDRNSLTDTNSFVDRNSLTAPADRNSLTGQRNSVNEVSEVNDGQRLADMSKKLADAEQALAQKIADTAAKAAADLADRIAAEKKAAADLADRIAAQASAQAKVAAEEEERKRAAAAKEAADRIAAEKKAAADLADRIAAEKKAAADREAAVNAAAKEAADRLAAAEQEAADLADRAERGSLTDEQIEIAVNVIRNAVNEAHISSLGSPTIAPLLKAAGLPTSTDSLRALSKLACRELALEGLVIPNPRYAKGQPLYIIA</sequence>
<dbReference type="AlphaFoldDB" id="A0A1Y1QLL1"/>
<reference evidence="3 4" key="1">
    <citation type="submission" date="2017-01" db="EMBL/GenBank/DDBJ databases">
        <title>Novel large sulfur bacteria in the metagenomes of groundwater-fed chemosynthetic microbial mats in the Lake Huron basin.</title>
        <authorList>
            <person name="Sharrar A.M."/>
            <person name="Flood B.E."/>
            <person name="Bailey J.V."/>
            <person name="Jones D.S."/>
            <person name="Biddanda B."/>
            <person name="Ruberg S.A."/>
            <person name="Marcus D.N."/>
            <person name="Dick G.J."/>
        </authorList>
    </citation>
    <scope>NUCLEOTIDE SEQUENCE [LARGE SCALE GENOMIC DNA]</scope>
    <source>
        <strain evidence="3">A8</strain>
    </source>
</reference>
<feature type="transmembrane region" description="Helical" evidence="2">
    <location>
        <begin position="259"/>
        <end position="285"/>
    </location>
</feature>
<evidence type="ECO:0000256" key="2">
    <source>
        <dbReference type="SAM" id="Phobius"/>
    </source>
</evidence>
<evidence type="ECO:0000313" key="4">
    <source>
        <dbReference type="Proteomes" id="UP000192491"/>
    </source>
</evidence>
<keyword evidence="2" id="KW-1133">Transmembrane helix</keyword>
<keyword evidence="2" id="KW-0472">Membrane</keyword>
<name>A0A1Y1QLL1_9GAMM</name>
<keyword evidence="1" id="KW-0175">Coiled coil</keyword>
<accession>A0A1Y1QLL1</accession>
<organism evidence="3 4">
    <name type="scientific">Thiothrix lacustris</name>
    <dbReference type="NCBI Taxonomy" id="525917"/>
    <lineage>
        <taxon>Bacteria</taxon>
        <taxon>Pseudomonadati</taxon>
        <taxon>Pseudomonadota</taxon>
        <taxon>Gammaproteobacteria</taxon>
        <taxon>Thiotrichales</taxon>
        <taxon>Thiotrichaceae</taxon>
        <taxon>Thiothrix</taxon>
    </lineage>
</organism>
<comment type="caution">
    <text evidence="3">The sequence shown here is derived from an EMBL/GenBank/DDBJ whole genome shotgun (WGS) entry which is preliminary data.</text>
</comment>
<keyword evidence="2" id="KW-0812">Transmembrane</keyword>
<evidence type="ECO:0000256" key="1">
    <source>
        <dbReference type="SAM" id="Coils"/>
    </source>
</evidence>
<proteinExistence type="predicted"/>